<comment type="caution">
    <text evidence="3">The sequence shown here is derived from an EMBL/GenBank/DDBJ whole genome shotgun (WGS) entry which is preliminary data.</text>
</comment>
<dbReference type="AlphaFoldDB" id="A0A7W9ULK8"/>
<dbReference type="EC" id="1.2.1.20" evidence="3"/>
<dbReference type="Proteomes" id="UP000540412">
    <property type="component" value="Unassembled WGS sequence"/>
</dbReference>
<dbReference type="SUPFAM" id="SSF53720">
    <property type="entry name" value="ALDH-like"/>
    <property type="match status" value="1"/>
</dbReference>
<dbReference type="GO" id="GO:0036243">
    <property type="term" value="F:succinate-semialdehyde dehydrogenase (NADP+) activity"/>
    <property type="evidence" value="ECO:0007669"/>
    <property type="project" value="UniProtKB-EC"/>
</dbReference>
<reference evidence="3 4" key="1">
    <citation type="submission" date="2020-08" db="EMBL/GenBank/DDBJ databases">
        <title>Sequencing the genomes of 1000 actinobacteria strains.</title>
        <authorList>
            <person name="Klenk H.-P."/>
        </authorList>
    </citation>
    <scope>NUCLEOTIDE SEQUENCE [LARGE SCALE GENOMIC DNA]</scope>
    <source>
        <strain evidence="3 4">DSM 43582</strain>
    </source>
</reference>
<feature type="domain" description="Aldehyde dehydrogenase" evidence="2">
    <location>
        <begin position="1"/>
        <end position="103"/>
    </location>
</feature>
<gene>
    <name evidence="3" type="ORF">BJY24_006556</name>
</gene>
<dbReference type="InterPro" id="IPR016163">
    <property type="entry name" value="Ald_DH_C"/>
</dbReference>
<dbReference type="InterPro" id="IPR015590">
    <property type="entry name" value="Aldehyde_DH_dom"/>
</dbReference>
<dbReference type="PANTHER" id="PTHR11699">
    <property type="entry name" value="ALDEHYDE DEHYDROGENASE-RELATED"/>
    <property type="match status" value="1"/>
</dbReference>
<dbReference type="EMBL" id="JACHIT010000002">
    <property type="protein sequence ID" value="MBB5917644.1"/>
    <property type="molecule type" value="Genomic_DNA"/>
</dbReference>
<sequence>MIVLADADIEKAAAGAVAACFPSAGQLCVSIERLYVADEIHDAFVAAFVERTRAMRLGAAYDFSADMGSLTTLPQLETVSSHVDDAVSKGATVLAGGSARPDLGRSRGCAPWASDDHVTRRPTTLSPAPAGRKISQ</sequence>
<keyword evidence="3" id="KW-0560">Oxidoreductase</keyword>
<evidence type="ECO:0000313" key="4">
    <source>
        <dbReference type="Proteomes" id="UP000540412"/>
    </source>
</evidence>
<dbReference type="GO" id="GO:0102810">
    <property type="term" value="F:glutarate-semialdehyde dehydrogenase (NADP+) activity"/>
    <property type="evidence" value="ECO:0007669"/>
    <property type="project" value="UniProtKB-EC"/>
</dbReference>
<name>A0A7W9ULK8_9NOCA</name>
<protein>
    <submittedName>
        <fullName evidence="3">Succinate-semialdehyde dehydrogenase/glutarate-semialdehyde dehydrogenase</fullName>
        <ecNumber evidence="3">1.2.1.16</ecNumber>
        <ecNumber evidence="3">1.2.1.20</ecNumber>
        <ecNumber evidence="3">1.2.1.79</ecNumber>
    </submittedName>
</protein>
<proteinExistence type="predicted"/>
<accession>A0A7W9ULK8</accession>
<dbReference type="EC" id="1.2.1.79" evidence="3"/>
<keyword evidence="4" id="KW-1185">Reference proteome</keyword>
<dbReference type="Pfam" id="PF00171">
    <property type="entry name" value="Aldedh"/>
    <property type="match status" value="1"/>
</dbReference>
<dbReference type="InterPro" id="IPR016161">
    <property type="entry name" value="Ald_DH/histidinol_DH"/>
</dbReference>
<feature type="region of interest" description="Disordered" evidence="1">
    <location>
        <begin position="96"/>
        <end position="136"/>
    </location>
</feature>
<dbReference type="Gene3D" id="3.40.309.10">
    <property type="entry name" value="Aldehyde Dehydrogenase, Chain A, domain 2"/>
    <property type="match status" value="1"/>
</dbReference>
<evidence type="ECO:0000256" key="1">
    <source>
        <dbReference type="SAM" id="MobiDB-lite"/>
    </source>
</evidence>
<organism evidence="3 4">
    <name type="scientific">Nocardia transvalensis</name>
    <dbReference type="NCBI Taxonomy" id="37333"/>
    <lineage>
        <taxon>Bacteria</taxon>
        <taxon>Bacillati</taxon>
        <taxon>Actinomycetota</taxon>
        <taxon>Actinomycetes</taxon>
        <taxon>Mycobacteriales</taxon>
        <taxon>Nocardiaceae</taxon>
        <taxon>Nocardia</taxon>
    </lineage>
</organism>
<evidence type="ECO:0000313" key="3">
    <source>
        <dbReference type="EMBL" id="MBB5917644.1"/>
    </source>
</evidence>
<dbReference type="EC" id="1.2.1.16" evidence="3"/>
<evidence type="ECO:0000259" key="2">
    <source>
        <dbReference type="Pfam" id="PF00171"/>
    </source>
</evidence>